<dbReference type="InterPro" id="IPR001857">
    <property type="entry name" value="Ribosomal_bL19"/>
</dbReference>
<keyword evidence="3" id="KW-0687">Ribonucleoprotein</keyword>
<dbReference type="PANTHER" id="PTHR15680">
    <property type="entry name" value="RIBOSOMAL PROTEIN L19"/>
    <property type="match status" value="1"/>
</dbReference>
<dbReference type="PRINTS" id="PR00061">
    <property type="entry name" value="RIBOSOMALL19"/>
</dbReference>
<name>A0A0F9UZ92_9ZZZZ</name>
<dbReference type="GO" id="GO:0022625">
    <property type="term" value="C:cytosolic large ribosomal subunit"/>
    <property type="evidence" value="ECO:0007669"/>
    <property type="project" value="TreeGrafter"/>
</dbReference>
<accession>A0A0F9UZ92</accession>
<keyword evidence="2" id="KW-0689">Ribosomal protein</keyword>
<evidence type="ECO:0008006" key="5">
    <source>
        <dbReference type="Google" id="ProtNLM"/>
    </source>
</evidence>
<dbReference type="SUPFAM" id="SSF50104">
    <property type="entry name" value="Translation proteins SH3-like domain"/>
    <property type="match status" value="1"/>
</dbReference>
<sequence length="127" mass="14199">MSKELLDKAVAASMKKDVPAFQIGDTVNVSVRIIEGDRERLQVFTGVVIARKGSGISETFTVRRIVNNEGVERVFPLHSPRVASVEVVRGGKVRRAKLYYLRDRTGKATRLREVKRPARPKAKPADE</sequence>
<organism evidence="4">
    <name type="scientific">marine sediment metagenome</name>
    <dbReference type="NCBI Taxonomy" id="412755"/>
    <lineage>
        <taxon>unclassified sequences</taxon>
        <taxon>metagenomes</taxon>
        <taxon>ecological metagenomes</taxon>
    </lineage>
</organism>
<dbReference type="PROSITE" id="PS01015">
    <property type="entry name" value="RIBOSOMAL_L19"/>
    <property type="match status" value="1"/>
</dbReference>
<gene>
    <name evidence="4" type="ORF">LCGC14_0203550</name>
</gene>
<protein>
    <recommendedName>
        <fullName evidence="5">50S ribosomal protein L19</fullName>
    </recommendedName>
</protein>
<reference evidence="4" key="1">
    <citation type="journal article" date="2015" name="Nature">
        <title>Complex archaea that bridge the gap between prokaryotes and eukaryotes.</title>
        <authorList>
            <person name="Spang A."/>
            <person name="Saw J.H."/>
            <person name="Jorgensen S.L."/>
            <person name="Zaremba-Niedzwiedzka K."/>
            <person name="Martijn J."/>
            <person name="Lind A.E."/>
            <person name="van Eijk R."/>
            <person name="Schleper C."/>
            <person name="Guy L."/>
            <person name="Ettema T.J."/>
        </authorList>
    </citation>
    <scope>NUCLEOTIDE SEQUENCE</scope>
</reference>
<evidence type="ECO:0000256" key="1">
    <source>
        <dbReference type="ARBA" id="ARBA00005781"/>
    </source>
</evidence>
<dbReference type="FunFam" id="2.30.30.790:FF:000001">
    <property type="entry name" value="50S ribosomal protein L19"/>
    <property type="match status" value="1"/>
</dbReference>
<evidence type="ECO:0000313" key="4">
    <source>
        <dbReference type="EMBL" id="KKN92827.1"/>
    </source>
</evidence>
<dbReference type="InterPro" id="IPR008991">
    <property type="entry name" value="Translation_prot_SH3-like_sf"/>
</dbReference>
<dbReference type="HAMAP" id="MF_00402">
    <property type="entry name" value="Ribosomal_bL19"/>
    <property type="match status" value="1"/>
</dbReference>
<evidence type="ECO:0000256" key="3">
    <source>
        <dbReference type="ARBA" id="ARBA00023274"/>
    </source>
</evidence>
<dbReference type="InterPro" id="IPR038657">
    <property type="entry name" value="Ribosomal_bL19_sf"/>
</dbReference>
<evidence type="ECO:0000256" key="2">
    <source>
        <dbReference type="ARBA" id="ARBA00022980"/>
    </source>
</evidence>
<dbReference type="Gene3D" id="2.30.30.790">
    <property type="match status" value="1"/>
</dbReference>
<dbReference type="GO" id="GO:0003735">
    <property type="term" value="F:structural constituent of ribosome"/>
    <property type="evidence" value="ECO:0007669"/>
    <property type="project" value="InterPro"/>
</dbReference>
<comment type="similarity">
    <text evidence="1">Belongs to the bacterial ribosomal protein bL19 family.</text>
</comment>
<dbReference type="GO" id="GO:0006412">
    <property type="term" value="P:translation"/>
    <property type="evidence" value="ECO:0007669"/>
    <property type="project" value="InterPro"/>
</dbReference>
<dbReference type="Pfam" id="PF01245">
    <property type="entry name" value="Ribosomal_L19"/>
    <property type="match status" value="1"/>
</dbReference>
<proteinExistence type="inferred from homology"/>
<dbReference type="PIRSF" id="PIRSF002191">
    <property type="entry name" value="Ribosomal_L19"/>
    <property type="match status" value="1"/>
</dbReference>
<dbReference type="AlphaFoldDB" id="A0A0F9UZ92"/>
<dbReference type="PANTHER" id="PTHR15680:SF9">
    <property type="entry name" value="LARGE RIBOSOMAL SUBUNIT PROTEIN BL19M"/>
    <property type="match status" value="1"/>
</dbReference>
<dbReference type="NCBIfam" id="TIGR01024">
    <property type="entry name" value="rplS_bact"/>
    <property type="match status" value="1"/>
</dbReference>
<dbReference type="EMBL" id="LAZR01000091">
    <property type="protein sequence ID" value="KKN92827.1"/>
    <property type="molecule type" value="Genomic_DNA"/>
</dbReference>
<comment type="caution">
    <text evidence="4">The sequence shown here is derived from an EMBL/GenBank/DDBJ whole genome shotgun (WGS) entry which is preliminary data.</text>
</comment>
<dbReference type="InterPro" id="IPR018257">
    <property type="entry name" value="Ribosomal_bL19_CS"/>
</dbReference>